<protein>
    <recommendedName>
        <fullName evidence="4">F-box domain-containing protein</fullName>
    </recommendedName>
</protein>
<sequence>MAPRKSAAAAASVASPRRSARLEQDQSSANSVPSDETLGTTIPHTPLDIPELLENILMNLPLRDILFSQRVCRVWQESILQSPNIQKALFLRVGSTTTTAWHSGEATKRRGHWCQHSESTLLDSTTWTEDCDGGSRPIGNSLVDLHVLGNSWAQREGVVSMGIDVQGPPWSSLRFGRVTMLGRMLLTYPPIRERYVWPANHRNGSFIADRRRNSVTVRNATGITVQDLADTFKTHGDTCDVCPSHAPSMTAASSGQEPRLISGSLPVRRPNDGITGWEMLEELRATLWKEVDTAG</sequence>
<dbReference type="Proteomes" id="UP001310594">
    <property type="component" value="Unassembled WGS sequence"/>
</dbReference>
<feature type="compositionally biased region" description="Low complexity" evidence="1">
    <location>
        <begin position="1"/>
        <end position="17"/>
    </location>
</feature>
<evidence type="ECO:0000313" key="2">
    <source>
        <dbReference type="EMBL" id="KAK5693731.1"/>
    </source>
</evidence>
<evidence type="ECO:0000313" key="3">
    <source>
        <dbReference type="Proteomes" id="UP001310594"/>
    </source>
</evidence>
<dbReference type="SUPFAM" id="SSF81383">
    <property type="entry name" value="F-box domain"/>
    <property type="match status" value="1"/>
</dbReference>
<gene>
    <name evidence="2" type="ORF">LTR97_010301</name>
</gene>
<dbReference type="AlphaFoldDB" id="A0AAN7VZ72"/>
<accession>A0AAN7VZ72</accession>
<feature type="region of interest" description="Disordered" evidence="1">
    <location>
        <begin position="1"/>
        <end position="44"/>
    </location>
</feature>
<proteinExistence type="predicted"/>
<name>A0AAN7VZ72_9PEZI</name>
<evidence type="ECO:0008006" key="4">
    <source>
        <dbReference type="Google" id="ProtNLM"/>
    </source>
</evidence>
<comment type="caution">
    <text evidence="2">The sequence shown here is derived from an EMBL/GenBank/DDBJ whole genome shotgun (WGS) entry which is preliminary data.</text>
</comment>
<evidence type="ECO:0000256" key="1">
    <source>
        <dbReference type="SAM" id="MobiDB-lite"/>
    </source>
</evidence>
<dbReference type="EMBL" id="JAVRQU010000017">
    <property type="protein sequence ID" value="KAK5693731.1"/>
    <property type="molecule type" value="Genomic_DNA"/>
</dbReference>
<dbReference type="InterPro" id="IPR036047">
    <property type="entry name" value="F-box-like_dom_sf"/>
</dbReference>
<reference evidence="2" key="1">
    <citation type="submission" date="2023-08" db="EMBL/GenBank/DDBJ databases">
        <title>Black Yeasts Isolated from many extreme environments.</title>
        <authorList>
            <person name="Coleine C."/>
            <person name="Stajich J.E."/>
            <person name="Selbmann L."/>
        </authorList>
    </citation>
    <scope>NUCLEOTIDE SEQUENCE</scope>
    <source>
        <strain evidence="2">CCFEE 5810</strain>
    </source>
</reference>
<feature type="compositionally biased region" description="Polar residues" evidence="1">
    <location>
        <begin position="25"/>
        <end position="43"/>
    </location>
</feature>
<organism evidence="2 3">
    <name type="scientific">Elasticomyces elasticus</name>
    <dbReference type="NCBI Taxonomy" id="574655"/>
    <lineage>
        <taxon>Eukaryota</taxon>
        <taxon>Fungi</taxon>
        <taxon>Dikarya</taxon>
        <taxon>Ascomycota</taxon>
        <taxon>Pezizomycotina</taxon>
        <taxon>Dothideomycetes</taxon>
        <taxon>Dothideomycetidae</taxon>
        <taxon>Mycosphaerellales</taxon>
        <taxon>Teratosphaeriaceae</taxon>
        <taxon>Elasticomyces</taxon>
    </lineage>
</organism>